<evidence type="ECO:0000256" key="5">
    <source>
        <dbReference type="ARBA" id="ARBA00034125"/>
    </source>
</evidence>
<feature type="compositionally biased region" description="Basic and acidic residues" evidence="6">
    <location>
        <begin position="248"/>
        <end position="257"/>
    </location>
</feature>
<feature type="compositionally biased region" description="Low complexity" evidence="6">
    <location>
        <begin position="291"/>
        <end position="304"/>
    </location>
</feature>
<proteinExistence type="inferred from homology"/>
<evidence type="ECO:0000256" key="7">
    <source>
        <dbReference type="SAM" id="Phobius"/>
    </source>
</evidence>
<dbReference type="Proteomes" id="UP000322225">
    <property type="component" value="Chromosome 1"/>
</dbReference>
<gene>
    <name evidence="8" type="ORF">CI109_100711</name>
</gene>
<dbReference type="RefSeq" id="XP_031861008.1">
    <property type="nucleotide sequence ID" value="XM_032004530.1"/>
</dbReference>
<dbReference type="Pfam" id="PF12821">
    <property type="entry name" value="ThrE_2"/>
    <property type="match status" value="1"/>
</dbReference>
<keyword evidence="4 7" id="KW-0472">Membrane</keyword>
<dbReference type="Pfam" id="PF06738">
    <property type="entry name" value="ThrE"/>
    <property type="match status" value="1"/>
</dbReference>
<feature type="compositionally biased region" description="Low complexity" evidence="6">
    <location>
        <begin position="31"/>
        <end position="42"/>
    </location>
</feature>
<comment type="similarity">
    <text evidence="5">Belongs to the ThrE exporter (TC 2.A.79) family.</text>
</comment>
<feature type="compositionally biased region" description="Polar residues" evidence="6">
    <location>
        <begin position="1"/>
        <end position="19"/>
    </location>
</feature>
<keyword evidence="3 7" id="KW-1133">Transmembrane helix</keyword>
<dbReference type="KEGG" id="ksn:43588666"/>
<reference evidence="8" key="2">
    <citation type="submission" date="2024-01" db="EMBL/GenBank/DDBJ databases">
        <title>Comparative genomics of Cryptococcus and Kwoniella reveals pathogenesis evolution and contrasting modes of karyotype evolution via chromosome fusion or intercentromeric recombination.</title>
        <authorList>
            <person name="Coelho M.A."/>
            <person name="David-Palma M."/>
            <person name="Shea T."/>
            <person name="Bowers K."/>
            <person name="McGinley-Smith S."/>
            <person name="Mohammad A.W."/>
            <person name="Gnirke A."/>
            <person name="Yurkov A.M."/>
            <person name="Nowrousian M."/>
            <person name="Sun S."/>
            <person name="Cuomo C.A."/>
            <person name="Heitman J."/>
        </authorList>
    </citation>
    <scope>NUCLEOTIDE SEQUENCE</scope>
    <source>
        <strain evidence="8">CBS 12478</strain>
    </source>
</reference>
<feature type="transmembrane region" description="Helical" evidence="7">
    <location>
        <begin position="645"/>
        <end position="663"/>
    </location>
</feature>
<evidence type="ECO:0000256" key="3">
    <source>
        <dbReference type="ARBA" id="ARBA00022989"/>
    </source>
</evidence>
<feature type="compositionally biased region" description="Low complexity" evidence="6">
    <location>
        <begin position="180"/>
        <end position="192"/>
    </location>
</feature>
<feature type="transmembrane region" description="Helical" evidence="7">
    <location>
        <begin position="951"/>
        <end position="978"/>
    </location>
</feature>
<dbReference type="GeneID" id="43588666"/>
<feature type="compositionally biased region" description="Basic residues" evidence="6">
    <location>
        <begin position="480"/>
        <end position="493"/>
    </location>
</feature>
<accession>A0A5M6C0L1</accession>
<feature type="transmembrane region" description="Helical" evidence="7">
    <location>
        <begin position="732"/>
        <end position="753"/>
    </location>
</feature>
<evidence type="ECO:0000256" key="2">
    <source>
        <dbReference type="ARBA" id="ARBA00022692"/>
    </source>
</evidence>
<dbReference type="InterPro" id="IPR024528">
    <property type="entry name" value="ThrE_2"/>
</dbReference>
<feature type="transmembrane region" description="Helical" evidence="7">
    <location>
        <begin position="829"/>
        <end position="848"/>
    </location>
</feature>
<evidence type="ECO:0000313" key="9">
    <source>
        <dbReference type="Proteomes" id="UP000322225"/>
    </source>
</evidence>
<dbReference type="GO" id="GO:0016020">
    <property type="term" value="C:membrane"/>
    <property type="evidence" value="ECO:0007669"/>
    <property type="project" value="UniProtKB-SubCell"/>
</dbReference>
<dbReference type="OrthoDB" id="413008at2759"/>
<keyword evidence="9" id="KW-1185">Reference proteome</keyword>
<reference evidence="8" key="1">
    <citation type="submission" date="2017-08" db="EMBL/GenBank/DDBJ databases">
        <authorList>
            <person name="Cuomo C."/>
            <person name="Billmyre B."/>
            <person name="Heitman J."/>
        </authorList>
    </citation>
    <scope>NUCLEOTIDE SEQUENCE</scope>
    <source>
        <strain evidence="8">CBS 12478</strain>
    </source>
</reference>
<feature type="compositionally biased region" description="Low complexity" evidence="6">
    <location>
        <begin position="213"/>
        <end position="235"/>
    </location>
</feature>
<feature type="transmembrane region" description="Helical" evidence="7">
    <location>
        <begin position="878"/>
        <end position="897"/>
    </location>
</feature>
<dbReference type="EMBL" id="CP144051">
    <property type="protein sequence ID" value="WWD16285.1"/>
    <property type="molecule type" value="Genomic_DNA"/>
</dbReference>
<comment type="subcellular location">
    <subcellularLocation>
        <location evidence="1">Membrane</location>
        <topology evidence="1">Multi-pass membrane protein</topology>
    </subcellularLocation>
</comment>
<feature type="compositionally biased region" description="Basic residues" evidence="6">
    <location>
        <begin position="149"/>
        <end position="162"/>
    </location>
</feature>
<feature type="transmembrane region" description="Helical" evidence="7">
    <location>
        <begin position="700"/>
        <end position="720"/>
    </location>
</feature>
<feature type="region of interest" description="Disordered" evidence="6">
    <location>
        <begin position="440"/>
        <end position="495"/>
    </location>
</feature>
<feature type="compositionally biased region" description="Basic and acidic residues" evidence="6">
    <location>
        <begin position="449"/>
        <end position="459"/>
    </location>
</feature>
<evidence type="ECO:0000256" key="4">
    <source>
        <dbReference type="ARBA" id="ARBA00023136"/>
    </source>
</evidence>
<evidence type="ECO:0000256" key="6">
    <source>
        <dbReference type="SAM" id="MobiDB-lite"/>
    </source>
</evidence>
<keyword evidence="2 7" id="KW-0812">Transmembrane</keyword>
<dbReference type="PANTHER" id="PTHR31082">
    <property type="entry name" value="PHEROMONE-REGULATED MEMBRANE PROTEIN 10"/>
    <property type="match status" value="1"/>
</dbReference>
<evidence type="ECO:0000313" key="8">
    <source>
        <dbReference type="EMBL" id="WWD16285.1"/>
    </source>
</evidence>
<dbReference type="AlphaFoldDB" id="A0A5M6C0L1"/>
<dbReference type="InterPro" id="IPR010619">
    <property type="entry name" value="ThrE-like_N"/>
</dbReference>
<protein>
    <submittedName>
        <fullName evidence="8">Uncharacterized protein</fullName>
    </submittedName>
</protein>
<evidence type="ECO:0000256" key="1">
    <source>
        <dbReference type="ARBA" id="ARBA00004141"/>
    </source>
</evidence>
<name>A0A5M6C0L1_9TREE</name>
<dbReference type="GO" id="GO:0022857">
    <property type="term" value="F:transmembrane transporter activity"/>
    <property type="evidence" value="ECO:0007669"/>
    <property type="project" value="InterPro"/>
</dbReference>
<dbReference type="PANTHER" id="PTHR31082:SF4">
    <property type="entry name" value="PHEROMONE-REGULATED MEMBRANE PROTEIN 10"/>
    <property type="match status" value="1"/>
</dbReference>
<feature type="compositionally biased region" description="Basic residues" evidence="6">
    <location>
        <begin position="201"/>
        <end position="212"/>
    </location>
</feature>
<sequence>MSAPGSITPNDTVAQSSAQETSEPEPPTTPTTPKSTSTSSSKSPRDPADKLAPQQEVPKDETSTTIPEDDVVDEIEAQEAGGEDGDEELGVPEDESPADDAVGVPAESSRRQEGLKVHWIKKKGRHHIVDMTEESADSPNASEEERQAHKVASRLVRKHTARRPPPPSSDSDSDHTNVPSSAVSLASESSSSDNDDDEGKRRHAPRQRRSSSRRSSASSAWSMDDSSDDASQVGSGGVLSALLSLYRNDGDERDKGTLHSLLRGRKDRGEGGRHGRTRRRWSSTALFAAHSRSSSFGGSRRSSFQAGDEEEEVVEEEEAKRVSRIRRHQQLPHRSQNLNEPYIPSARFSNQLTPSAKVTVVQQLRGFVTGKGSPATWFGFPKDSETPPDHGQIGGTNRSMAALITTTASLAAFASPTLTHVAPASGDKSETNDGMRKVSWYEGVGEGQARQDDRDRREEEEMGLPHGGDMEKAMEEGWLKGKHSRKKKRRGKRVQKELAVTKHVSNIIQRKKFIEMLAKAVVNYGAPAHSVEAWLSATADILQVEASFIFFPSVLIVAFRDSDVHSTDILFVRPTGGLELYRLSLVHDVYRKVVRDEISASQGCRVLRRIEKRTVPYSRVTLILAAAVASATSARVAFAGSFVDILMAGALGSLLAIVQFTVAQNNQLVSNIFEIGMAGILSFIARGVGASHYFCYQSMVSAAIVLILPGWHICLAALELGSKNVVAGAIRLVWAVVYTLFLSLGLGIGSEIFDSFGPDQLEPPTSTSSAATATVSGSFHGNNSMWDNTFNNGTFTFTNGSSTMESATTVACYRNPDWTMWWYTQVPDWWLFLLVPMFAFSLAVWFRADWRSKDMVVMVLVGCAGYTVNFFLTKQIDQSNVVSAVSAFTIGILGNLYSRIWGGSAFPSMVVGILLEVPNAIAAAGGLSASADTSSSNSASGSGSDTQQINTAVIVSIRMVQVGIGLAIGLFAAALVVYPFGKKGRYIFSY</sequence>
<feature type="compositionally biased region" description="Basic and acidic residues" evidence="6">
    <location>
        <begin position="468"/>
        <end position="479"/>
    </location>
</feature>
<feature type="compositionally biased region" description="Basic residues" evidence="6">
    <location>
        <begin position="322"/>
        <end position="331"/>
    </location>
</feature>
<dbReference type="InterPro" id="IPR051361">
    <property type="entry name" value="ThrE/Ser_Exporter"/>
</dbReference>
<feature type="region of interest" description="Disordered" evidence="6">
    <location>
        <begin position="1"/>
        <end position="235"/>
    </location>
</feature>
<feature type="region of interest" description="Disordered" evidence="6">
    <location>
        <begin position="247"/>
        <end position="341"/>
    </location>
</feature>
<organism evidence="8 9">
    <name type="scientific">Kwoniella shandongensis</name>
    <dbReference type="NCBI Taxonomy" id="1734106"/>
    <lineage>
        <taxon>Eukaryota</taxon>
        <taxon>Fungi</taxon>
        <taxon>Dikarya</taxon>
        <taxon>Basidiomycota</taxon>
        <taxon>Agaricomycotina</taxon>
        <taxon>Tremellomycetes</taxon>
        <taxon>Tremellales</taxon>
        <taxon>Cryptococcaceae</taxon>
        <taxon>Kwoniella</taxon>
    </lineage>
</organism>
<feature type="compositionally biased region" description="Acidic residues" evidence="6">
    <location>
        <begin position="67"/>
        <end position="98"/>
    </location>
</feature>
<feature type="compositionally biased region" description="Acidic residues" evidence="6">
    <location>
        <begin position="307"/>
        <end position="317"/>
    </location>
</feature>
<feature type="transmembrane region" description="Helical" evidence="7">
    <location>
        <begin position="675"/>
        <end position="694"/>
    </location>
</feature>